<accession>A0AAD9PEZ3</accession>
<keyword evidence="9 10" id="KW-0472">Membrane</keyword>
<feature type="transmembrane region" description="Helical" evidence="12">
    <location>
        <begin position="20"/>
        <end position="40"/>
    </location>
</feature>
<dbReference type="EMBL" id="JAODUO010000011">
    <property type="protein sequence ID" value="KAK2193550.1"/>
    <property type="molecule type" value="Genomic_DNA"/>
</dbReference>
<evidence type="ECO:0000256" key="3">
    <source>
        <dbReference type="ARBA" id="ARBA00022448"/>
    </source>
</evidence>
<keyword evidence="3 11" id="KW-0813">Transport</keyword>
<comment type="subcellular location">
    <subcellularLocation>
        <location evidence="1">Mitochondrion inner membrane</location>
        <topology evidence="1">Multi-pass membrane protein</topology>
    </subcellularLocation>
</comment>
<dbReference type="GO" id="GO:0005743">
    <property type="term" value="C:mitochondrial inner membrane"/>
    <property type="evidence" value="ECO:0007669"/>
    <property type="project" value="UniProtKB-SubCell"/>
</dbReference>
<feature type="repeat" description="Solcar" evidence="10">
    <location>
        <begin position="19"/>
        <end position="92"/>
    </location>
</feature>
<evidence type="ECO:0000256" key="8">
    <source>
        <dbReference type="ARBA" id="ARBA00023128"/>
    </source>
</evidence>
<keyword evidence="8" id="KW-0496">Mitochondrion</keyword>
<evidence type="ECO:0000256" key="4">
    <source>
        <dbReference type="ARBA" id="ARBA00022692"/>
    </source>
</evidence>
<name>A0AAD9PEZ3_RIDPI</name>
<sequence>MNEPTSAPTPPPVAVVHQSSIIVALLSGAAAGLCTDLALFPLDTVKTRLQSAQGFVAAGGLRGIYSGLGSVAMGSMPGSGLFFCTYEGIKKLVGGRTTSQLVGVHMSAAASGEVMACLVRVPCEVIKQRAQMAPHLSSLHVLRATVAQEGIPGLYRGYVTTVLREIPFSLIQFPLWEFFKSRWEVLQGHEVMAWQSALCGCLAGGISACITTPLDVAKTRVMLAVSGSALATRGLLHALRVVFAEKGVRGLFAGVVPRVTLISVGGAIFLGAYDKCRLTLIEFGL</sequence>
<feature type="repeat" description="Solcar" evidence="10">
    <location>
        <begin position="191"/>
        <end position="279"/>
    </location>
</feature>
<dbReference type="FunFam" id="1.50.40.10:FF:000018">
    <property type="entry name" value="S-adenosylmethionine mitochondrial carrier protein-like"/>
    <property type="match status" value="1"/>
</dbReference>
<evidence type="ECO:0000256" key="10">
    <source>
        <dbReference type="PROSITE-ProRule" id="PRU00282"/>
    </source>
</evidence>
<dbReference type="PROSITE" id="PS50920">
    <property type="entry name" value="SOLCAR"/>
    <property type="match status" value="3"/>
</dbReference>
<evidence type="ECO:0000256" key="12">
    <source>
        <dbReference type="SAM" id="Phobius"/>
    </source>
</evidence>
<evidence type="ECO:0000256" key="1">
    <source>
        <dbReference type="ARBA" id="ARBA00004448"/>
    </source>
</evidence>
<evidence type="ECO:0000256" key="7">
    <source>
        <dbReference type="ARBA" id="ARBA00022989"/>
    </source>
</evidence>
<dbReference type="Gene3D" id="1.50.40.10">
    <property type="entry name" value="Mitochondrial carrier domain"/>
    <property type="match status" value="2"/>
</dbReference>
<dbReference type="InterPro" id="IPR023395">
    <property type="entry name" value="MCP_dom_sf"/>
</dbReference>
<dbReference type="InterPro" id="IPR018108">
    <property type="entry name" value="MCP_transmembrane"/>
</dbReference>
<keyword evidence="5" id="KW-0677">Repeat</keyword>
<evidence type="ECO:0000256" key="9">
    <source>
        <dbReference type="ARBA" id="ARBA00023136"/>
    </source>
</evidence>
<dbReference type="Pfam" id="PF00153">
    <property type="entry name" value="Mito_carr"/>
    <property type="match status" value="3"/>
</dbReference>
<evidence type="ECO:0000313" key="13">
    <source>
        <dbReference type="EMBL" id="KAK2193550.1"/>
    </source>
</evidence>
<protein>
    <submittedName>
        <fullName evidence="13">Uncharacterized protein</fullName>
    </submittedName>
</protein>
<reference evidence="13" key="1">
    <citation type="journal article" date="2023" name="Mol. Biol. Evol.">
        <title>Third-Generation Sequencing Reveals the Adaptive Role of the Epigenome in Three Deep-Sea Polychaetes.</title>
        <authorList>
            <person name="Perez M."/>
            <person name="Aroh O."/>
            <person name="Sun Y."/>
            <person name="Lan Y."/>
            <person name="Juniper S.K."/>
            <person name="Young C.R."/>
            <person name="Angers B."/>
            <person name="Qian P.Y."/>
        </authorList>
    </citation>
    <scope>NUCLEOTIDE SEQUENCE</scope>
    <source>
        <strain evidence="13">R07B-5</strain>
    </source>
</reference>
<dbReference type="PANTHER" id="PTHR45667">
    <property type="entry name" value="S-ADENOSYLMETHIONINE MITOCHONDRIAL CARRIER PROTEIN"/>
    <property type="match status" value="1"/>
</dbReference>
<evidence type="ECO:0000256" key="2">
    <source>
        <dbReference type="ARBA" id="ARBA00006375"/>
    </source>
</evidence>
<evidence type="ECO:0000256" key="6">
    <source>
        <dbReference type="ARBA" id="ARBA00022792"/>
    </source>
</evidence>
<comment type="caution">
    <text evidence="13">The sequence shown here is derived from an EMBL/GenBank/DDBJ whole genome shotgun (WGS) entry which is preliminary data.</text>
</comment>
<evidence type="ECO:0000256" key="11">
    <source>
        <dbReference type="RuleBase" id="RU000488"/>
    </source>
</evidence>
<keyword evidence="4 10" id="KW-0812">Transmembrane</keyword>
<comment type="similarity">
    <text evidence="2 11">Belongs to the mitochondrial carrier (TC 2.A.29) family.</text>
</comment>
<dbReference type="Proteomes" id="UP001209878">
    <property type="component" value="Unassembled WGS sequence"/>
</dbReference>
<gene>
    <name evidence="13" type="ORF">NP493_10g06010</name>
</gene>
<dbReference type="SUPFAM" id="SSF103506">
    <property type="entry name" value="Mitochondrial carrier"/>
    <property type="match status" value="1"/>
</dbReference>
<organism evidence="13 14">
    <name type="scientific">Ridgeia piscesae</name>
    <name type="common">Tubeworm</name>
    <dbReference type="NCBI Taxonomy" id="27915"/>
    <lineage>
        <taxon>Eukaryota</taxon>
        <taxon>Metazoa</taxon>
        <taxon>Spiralia</taxon>
        <taxon>Lophotrochozoa</taxon>
        <taxon>Annelida</taxon>
        <taxon>Polychaeta</taxon>
        <taxon>Sedentaria</taxon>
        <taxon>Canalipalpata</taxon>
        <taxon>Sabellida</taxon>
        <taxon>Siboglinidae</taxon>
        <taxon>Ridgeia</taxon>
    </lineage>
</organism>
<keyword evidence="6" id="KW-0999">Mitochondrion inner membrane</keyword>
<keyword evidence="14" id="KW-1185">Reference proteome</keyword>
<keyword evidence="7 12" id="KW-1133">Transmembrane helix</keyword>
<evidence type="ECO:0000313" key="14">
    <source>
        <dbReference type="Proteomes" id="UP001209878"/>
    </source>
</evidence>
<evidence type="ECO:0000256" key="5">
    <source>
        <dbReference type="ARBA" id="ARBA00022737"/>
    </source>
</evidence>
<dbReference type="AlphaFoldDB" id="A0AAD9PEZ3"/>
<proteinExistence type="inferred from homology"/>
<feature type="repeat" description="Solcar" evidence="10">
    <location>
        <begin position="100"/>
        <end position="182"/>
    </location>
</feature>